<feature type="domain" description="HTH lacI-type" evidence="4">
    <location>
        <begin position="15"/>
        <end position="69"/>
    </location>
</feature>
<dbReference type="Gene3D" id="1.10.260.40">
    <property type="entry name" value="lambda repressor-like DNA-binding domains"/>
    <property type="match status" value="1"/>
</dbReference>
<keyword evidence="3" id="KW-0804">Transcription</keyword>
<dbReference type="RefSeq" id="WP_178930724.1">
    <property type="nucleotide sequence ID" value="NZ_JACBAZ010000001.1"/>
</dbReference>
<keyword evidence="1" id="KW-0805">Transcription regulation</keyword>
<dbReference type="Gene3D" id="3.40.50.2300">
    <property type="match status" value="2"/>
</dbReference>
<dbReference type="EMBL" id="JACBAZ010000001">
    <property type="protein sequence ID" value="NWK54181.1"/>
    <property type="molecule type" value="Genomic_DNA"/>
</dbReference>
<comment type="caution">
    <text evidence="5">The sequence shown here is derived from an EMBL/GenBank/DDBJ whole genome shotgun (WGS) entry which is preliminary data.</text>
</comment>
<dbReference type="InterPro" id="IPR028082">
    <property type="entry name" value="Peripla_BP_I"/>
</dbReference>
<gene>
    <name evidence="5" type="ORF">HW115_01045</name>
</gene>
<protein>
    <submittedName>
        <fullName evidence="5">LacI family DNA-binding transcriptional regulator</fullName>
    </submittedName>
</protein>
<dbReference type="Pfam" id="PF13377">
    <property type="entry name" value="Peripla_BP_3"/>
    <property type="match status" value="1"/>
</dbReference>
<evidence type="ECO:0000313" key="5">
    <source>
        <dbReference type="EMBL" id="NWK54181.1"/>
    </source>
</evidence>
<dbReference type="InterPro" id="IPR000843">
    <property type="entry name" value="HTH_LacI"/>
</dbReference>
<dbReference type="Proteomes" id="UP000557872">
    <property type="component" value="Unassembled WGS sequence"/>
</dbReference>
<dbReference type="InterPro" id="IPR046335">
    <property type="entry name" value="LacI/GalR-like_sensor"/>
</dbReference>
<proteinExistence type="predicted"/>
<evidence type="ECO:0000256" key="3">
    <source>
        <dbReference type="ARBA" id="ARBA00023163"/>
    </source>
</evidence>
<evidence type="ECO:0000256" key="2">
    <source>
        <dbReference type="ARBA" id="ARBA00023125"/>
    </source>
</evidence>
<dbReference type="SUPFAM" id="SSF53822">
    <property type="entry name" value="Periplasmic binding protein-like I"/>
    <property type="match status" value="1"/>
</dbReference>
<keyword evidence="6" id="KW-1185">Reference proteome</keyword>
<evidence type="ECO:0000259" key="4">
    <source>
        <dbReference type="PROSITE" id="PS50932"/>
    </source>
</evidence>
<dbReference type="PANTHER" id="PTHR30146:SF109">
    <property type="entry name" value="HTH-TYPE TRANSCRIPTIONAL REGULATOR GALS"/>
    <property type="match status" value="1"/>
</dbReference>
<accession>A0A851GEN2</accession>
<dbReference type="PANTHER" id="PTHR30146">
    <property type="entry name" value="LACI-RELATED TRANSCRIPTIONAL REPRESSOR"/>
    <property type="match status" value="1"/>
</dbReference>
<reference evidence="5 6" key="1">
    <citation type="submission" date="2020-07" db="EMBL/GenBank/DDBJ databases">
        <title>Roseicoccus Jingziensis gen. nov., sp. nov., isolated from coastal seawater.</title>
        <authorList>
            <person name="Feng X."/>
        </authorList>
    </citation>
    <scope>NUCLEOTIDE SEQUENCE [LARGE SCALE GENOMIC DNA]</scope>
    <source>
        <strain evidence="5 6">N1E253</strain>
    </source>
</reference>
<keyword evidence="2 5" id="KW-0238">DNA-binding</keyword>
<dbReference type="SUPFAM" id="SSF47413">
    <property type="entry name" value="lambda repressor-like DNA-binding domains"/>
    <property type="match status" value="1"/>
</dbReference>
<evidence type="ECO:0000256" key="1">
    <source>
        <dbReference type="ARBA" id="ARBA00023015"/>
    </source>
</evidence>
<name>A0A851GEN2_9BACT</name>
<evidence type="ECO:0000313" key="6">
    <source>
        <dbReference type="Proteomes" id="UP000557872"/>
    </source>
</evidence>
<dbReference type="PROSITE" id="PS50932">
    <property type="entry name" value="HTH_LACI_2"/>
    <property type="match status" value="1"/>
</dbReference>
<sequence>MSQKTKKSRKQNEHSTMTDLAAETGLSKMTISRVFTGSVNVRKSTKEKVMAAAKKLGYEYNALAGNFASGRSRLIGVAVDVSNLMGSRYFAHLFKGAHGYLEDAGYRSVIFDTGSEEFADGRRLSRLIDQRRVEGMLAFAPPSNQAEFISSFSKAATSILVIGGRATNGQVPWVDLDNYHAMELLVNHLAKLGHQKIGFIEGPEQIVDATERSNAFHTIRQQLKLPWHNDWLQSGEFSYGAGREAAHRILSLSNPPTAIIAANDYSALGACEAVRAYGMLPGKEISIAGIDGHEIAAEAEPAITTVTQPLEQMGEHAAMVLLKQIEKQDMSPDEATTIFKGKLIARPSTGPAPK</sequence>
<dbReference type="AlphaFoldDB" id="A0A851GEN2"/>
<dbReference type="GO" id="GO:0000976">
    <property type="term" value="F:transcription cis-regulatory region binding"/>
    <property type="evidence" value="ECO:0007669"/>
    <property type="project" value="TreeGrafter"/>
</dbReference>
<organism evidence="5 6">
    <name type="scientific">Oceaniferula marina</name>
    <dbReference type="NCBI Taxonomy" id="2748318"/>
    <lineage>
        <taxon>Bacteria</taxon>
        <taxon>Pseudomonadati</taxon>
        <taxon>Verrucomicrobiota</taxon>
        <taxon>Verrucomicrobiia</taxon>
        <taxon>Verrucomicrobiales</taxon>
        <taxon>Verrucomicrobiaceae</taxon>
        <taxon>Oceaniferula</taxon>
    </lineage>
</organism>
<dbReference type="CDD" id="cd01392">
    <property type="entry name" value="HTH_LacI"/>
    <property type="match status" value="1"/>
</dbReference>
<dbReference type="GO" id="GO:0003700">
    <property type="term" value="F:DNA-binding transcription factor activity"/>
    <property type="evidence" value="ECO:0007669"/>
    <property type="project" value="TreeGrafter"/>
</dbReference>
<dbReference type="InterPro" id="IPR010982">
    <property type="entry name" value="Lambda_DNA-bd_dom_sf"/>
</dbReference>
<dbReference type="SMART" id="SM00354">
    <property type="entry name" value="HTH_LACI"/>
    <property type="match status" value="1"/>
</dbReference>
<dbReference type="Pfam" id="PF00356">
    <property type="entry name" value="LacI"/>
    <property type="match status" value="1"/>
</dbReference>
<dbReference type="CDD" id="cd06267">
    <property type="entry name" value="PBP1_LacI_sugar_binding-like"/>
    <property type="match status" value="1"/>
</dbReference>